<comment type="catalytic activity">
    <reaction evidence="2">
        <text>sn-glycerol 3-phosphate + NAD(+) = dihydroxyacetone phosphate + NADH + H(+)</text>
        <dbReference type="Rhea" id="RHEA:11092"/>
        <dbReference type="ChEBI" id="CHEBI:15378"/>
        <dbReference type="ChEBI" id="CHEBI:57540"/>
        <dbReference type="ChEBI" id="CHEBI:57597"/>
        <dbReference type="ChEBI" id="CHEBI:57642"/>
        <dbReference type="ChEBI" id="CHEBI:57945"/>
        <dbReference type="EC" id="1.1.1.8"/>
    </reaction>
</comment>
<dbReference type="PANTHER" id="PTHR38015">
    <property type="entry name" value="BLR6086 PROTEIN"/>
    <property type="match status" value="1"/>
</dbReference>
<feature type="domain" description="Opine dehydrogenase" evidence="4">
    <location>
        <begin position="180"/>
        <end position="325"/>
    </location>
</feature>
<dbReference type="Pfam" id="PF02317">
    <property type="entry name" value="Octopine_DH"/>
    <property type="match status" value="1"/>
</dbReference>
<protein>
    <submittedName>
        <fullName evidence="5">6-phosphogluconate dehydrogenase</fullName>
    </submittedName>
</protein>
<dbReference type="Pfam" id="PF01210">
    <property type="entry name" value="NAD_Gly3P_dh_N"/>
    <property type="match status" value="1"/>
</dbReference>
<feature type="domain" description="Glycerol-3-phosphate dehydrogenase NAD-dependent N-terminal" evidence="3">
    <location>
        <begin position="6"/>
        <end position="105"/>
    </location>
</feature>
<organism evidence="5 6">
    <name type="scientific">Podospora didyma</name>
    <dbReference type="NCBI Taxonomy" id="330526"/>
    <lineage>
        <taxon>Eukaryota</taxon>
        <taxon>Fungi</taxon>
        <taxon>Dikarya</taxon>
        <taxon>Ascomycota</taxon>
        <taxon>Pezizomycotina</taxon>
        <taxon>Sordariomycetes</taxon>
        <taxon>Sordariomycetidae</taxon>
        <taxon>Sordariales</taxon>
        <taxon>Podosporaceae</taxon>
        <taxon>Podospora</taxon>
    </lineage>
</organism>
<dbReference type="Proteomes" id="UP001285441">
    <property type="component" value="Unassembled WGS sequence"/>
</dbReference>
<dbReference type="InterPro" id="IPR011128">
    <property type="entry name" value="G3P_DH_NAD-dep_N"/>
</dbReference>
<dbReference type="InterPro" id="IPR008927">
    <property type="entry name" value="6-PGluconate_DH-like_C_sf"/>
</dbReference>
<dbReference type="InterPro" id="IPR003421">
    <property type="entry name" value="Opine_DH"/>
</dbReference>
<dbReference type="Gene3D" id="3.40.50.720">
    <property type="entry name" value="NAD(P)-binding Rossmann-like Domain"/>
    <property type="match status" value="1"/>
</dbReference>
<evidence type="ECO:0000256" key="2">
    <source>
        <dbReference type="ARBA" id="ARBA00048683"/>
    </source>
</evidence>
<dbReference type="GO" id="GO:0141152">
    <property type="term" value="F:glycerol-3-phosphate dehydrogenase (NAD+) activity"/>
    <property type="evidence" value="ECO:0007669"/>
    <property type="project" value="UniProtKB-EC"/>
</dbReference>
<dbReference type="Gene3D" id="1.10.1040.10">
    <property type="entry name" value="N-(1-d-carboxylethyl)-l-norvaline Dehydrogenase, domain 2"/>
    <property type="match status" value="1"/>
</dbReference>
<dbReference type="EMBL" id="JAULSW010000011">
    <property type="protein sequence ID" value="KAK3367577.1"/>
    <property type="molecule type" value="Genomic_DNA"/>
</dbReference>
<comment type="caution">
    <text evidence="5">The sequence shown here is derived from an EMBL/GenBank/DDBJ whole genome shotgun (WGS) entry which is preliminary data.</text>
</comment>
<proteinExistence type="predicted"/>
<dbReference type="SUPFAM" id="SSF48179">
    <property type="entry name" value="6-phosphogluconate dehydrogenase C-terminal domain-like"/>
    <property type="match status" value="1"/>
</dbReference>
<keyword evidence="1" id="KW-0560">Oxidoreductase</keyword>
<gene>
    <name evidence="5" type="ORF">B0H63DRAFT_405161</name>
</gene>
<dbReference type="SUPFAM" id="SSF51735">
    <property type="entry name" value="NAD(P)-binding Rossmann-fold domains"/>
    <property type="match status" value="1"/>
</dbReference>
<dbReference type="InterPro" id="IPR036291">
    <property type="entry name" value="NAD(P)-bd_dom_sf"/>
</dbReference>
<evidence type="ECO:0000313" key="6">
    <source>
        <dbReference type="Proteomes" id="UP001285441"/>
    </source>
</evidence>
<reference evidence="5" key="2">
    <citation type="submission" date="2023-06" db="EMBL/GenBank/DDBJ databases">
        <authorList>
            <consortium name="Lawrence Berkeley National Laboratory"/>
            <person name="Haridas S."/>
            <person name="Hensen N."/>
            <person name="Bonometti L."/>
            <person name="Westerberg I."/>
            <person name="Brannstrom I.O."/>
            <person name="Guillou S."/>
            <person name="Cros-Aarteil S."/>
            <person name="Calhoun S."/>
            <person name="Kuo A."/>
            <person name="Mondo S."/>
            <person name="Pangilinan J."/>
            <person name="Riley R."/>
            <person name="LaButti K."/>
            <person name="Andreopoulos B."/>
            <person name="Lipzen A."/>
            <person name="Chen C."/>
            <person name="Yanf M."/>
            <person name="Daum C."/>
            <person name="Ng V."/>
            <person name="Clum A."/>
            <person name="Steindorff A."/>
            <person name="Ohm R."/>
            <person name="Martin F."/>
            <person name="Silar P."/>
            <person name="Natvig D."/>
            <person name="Lalanne C."/>
            <person name="Gautier V."/>
            <person name="Ament-velasquez S.L."/>
            <person name="Kruys A."/>
            <person name="Hutchinson M.I."/>
            <person name="Powell A.J."/>
            <person name="Barry K."/>
            <person name="Miller A.N."/>
            <person name="Grigoriev I.V."/>
            <person name="Debuchy R."/>
            <person name="Gladieux P."/>
            <person name="Thoren M.H."/>
            <person name="Johannesson H."/>
        </authorList>
    </citation>
    <scope>NUCLEOTIDE SEQUENCE</scope>
    <source>
        <strain evidence="5">CBS 232.78</strain>
    </source>
</reference>
<dbReference type="GO" id="GO:0051287">
    <property type="term" value="F:NAD binding"/>
    <property type="evidence" value="ECO:0007669"/>
    <property type="project" value="InterPro"/>
</dbReference>
<evidence type="ECO:0000313" key="5">
    <source>
        <dbReference type="EMBL" id="KAK3367577.1"/>
    </source>
</evidence>
<dbReference type="GO" id="GO:0046168">
    <property type="term" value="P:glycerol-3-phosphate catabolic process"/>
    <property type="evidence" value="ECO:0007669"/>
    <property type="project" value="InterPro"/>
</dbReference>
<dbReference type="PANTHER" id="PTHR38015:SF1">
    <property type="entry name" value="OPINE DEHYDROGENASE DOMAIN-CONTAINING PROTEIN"/>
    <property type="match status" value="1"/>
</dbReference>
<evidence type="ECO:0000259" key="4">
    <source>
        <dbReference type="Pfam" id="PF02317"/>
    </source>
</evidence>
<dbReference type="InterPro" id="IPR013328">
    <property type="entry name" value="6PGD_dom2"/>
</dbReference>
<reference evidence="5" key="1">
    <citation type="journal article" date="2023" name="Mol. Phylogenet. Evol.">
        <title>Genome-scale phylogeny and comparative genomics of the fungal order Sordariales.</title>
        <authorList>
            <person name="Hensen N."/>
            <person name="Bonometti L."/>
            <person name="Westerberg I."/>
            <person name="Brannstrom I.O."/>
            <person name="Guillou S."/>
            <person name="Cros-Aarteil S."/>
            <person name="Calhoun S."/>
            <person name="Haridas S."/>
            <person name="Kuo A."/>
            <person name="Mondo S."/>
            <person name="Pangilinan J."/>
            <person name="Riley R."/>
            <person name="LaButti K."/>
            <person name="Andreopoulos B."/>
            <person name="Lipzen A."/>
            <person name="Chen C."/>
            <person name="Yan M."/>
            <person name="Daum C."/>
            <person name="Ng V."/>
            <person name="Clum A."/>
            <person name="Steindorff A."/>
            <person name="Ohm R.A."/>
            <person name="Martin F."/>
            <person name="Silar P."/>
            <person name="Natvig D.O."/>
            <person name="Lalanne C."/>
            <person name="Gautier V."/>
            <person name="Ament-Velasquez S.L."/>
            <person name="Kruys A."/>
            <person name="Hutchinson M.I."/>
            <person name="Powell A.J."/>
            <person name="Barry K."/>
            <person name="Miller A.N."/>
            <person name="Grigoriev I.V."/>
            <person name="Debuchy R."/>
            <person name="Gladieux P."/>
            <person name="Hiltunen Thoren M."/>
            <person name="Johannesson H."/>
        </authorList>
    </citation>
    <scope>NUCLEOTIDE SEQUENCE</scope>
    <source>
        <strain evidence="5">CBS 232.78</strain>
    </source>
</reference>
<evidence type="ECO:0000259" key="3">
    <source>
        <dbReference type="Pfam" id="PF01210"/>
    </source>
</evidence>
<keyword evidence="6" id="KW-1185">Reference proteome</keyword>
<name>A0AAE0K0S5_9PEZI</name>
<dbReference type="InterPro" id="IPR051729">
    <property type="entry name" value="Opine/Lysopine_DH"/>
</dbReference>
<sequence>MAQHSVSIIGAGPAGFALAADLQSRGNRVLVYSHPTHLRHASHVLKQGHLQITGAITGFATMRVTSSISDAIAFSPVLLLTVPSTGQETVLDALRPFDLRQHTIVAIPGNLFSLIASDLDVGCILETNLSPYSCRIDSPGTLTVLGKKNRILIAPLHHTSLTPSIYNTIQELFSPVSLRWCTSIIEVCLSNINGVFHPLMMLMNAGRIESTSGDFLLYRDGLTPSVANAMVAVDQVRIKIGRAFGLKLKTSVEISNECYSQGFSDFVDLATNSPPHNKLRAPGGMENRNLSEDVPDLLVCWYSLAVKLGIGAGPIQAVIVLVEMATGRRYLETGRNLKKLNLEGVERGELVERFGRRGLAEGVERAEEVVVISRL</sequence>
<dbReference type="AlphaFoldDB" id="A0AAE0K0S5"/>
<evidence type="ECO:0000256" key="1">
    <source>
        <dbReference type="ARBA" id="ARBA00023002"/>
    </source>
</evidence>
<accession>A0AAE0K0S5</accession>